<reference evidence="3 4" key="1">
    <citation type="journal article" date="2018" name="Nat. Genet.">
        <title>Extensive intraspecific gene order and gene structural variations between Mo17 and other maize genomes.</title>
        <authorList>
            <person name="Sun S."/>
            <person name="Zhou Y."/>
            <person name="Chen J."/>
            <person name="Shi J."/>
            <person name="Zhao H."/>
            <person name="Zhao H."/>
            <person name="Song W."/>
            <person name="Zhang M."/>
            <person name="Cui Y."/>
            <person name="Dong X."/>
            <person name="Liu H."/>
            <person name="Ma X."/>
            <person name="Jiao Y."/>
            <person name="Wang B."/>
            <person name="Wei X."/>
            <person name="Stein J.C."/>
            <person name="Glaubitz J.C."/>
            <person name="Lu F."/>
            <person name="Yu G."/>
            <person name="Liang C."/>
            <person name="Fengler K."/>
            <person name="Li B."/>
            <person name="Rafalski A."/>
            <person name="Schnable P.S."/>
            <person name="Ware D.H."/>
            <person name="Buckler E.S."/>
            <person name="Lai J."/>
        </authorList>
    </citation>
    <scope>NUCLEOTIDE SEQUENCE [LARGE SCALE GENOMIC DNA]</scope>
    <source>
        <strain evidence="4">cv. Missouri 17</strain>
        <tissue evidence="3">Seedling</tissue>
    </source>
</reference>
<dbReference type="InterPro" id="IPR016039">
    <property type="entry name" value="Thiolase-like"/>
</dbReference>
<name>A0A3L6F9N4_MAIZE</name>
<comment type="similarity">
    <text evidence="1">Belongs to the thiolase-like superfamily. Chalcone/stilbene synthases family.</text>
</comment>
<sequence length="205" mass="22497">MWSVVDSYTVPNEAHRYGIIGHAIFGDGAGAVVVGSRPQEPVERPIFEMVSASQATVPRSERAVAAELTNCGLEYRLEFGELAAEVGDNIERCLINTMSPLGIGSVGWNNLFWVVHPGGPRIMDTFTTALRLEPEKLAASRQVFSEYGNMVGPTLIFVLDEVIRRRQQDHEEGSCEWGFMVGFGPGFTIDVMALHACTTPTPRLK</sequence>
<dbReference type="GO" id="GO:0016747">
    <property type="term" value="F:acyltransferase activity, transferring groups other than amino-acyl groups"/>
    <property type="evidence" value="ECO:0007669"/>
    <property type="project" value="InterPro"/>
</dbReference>
<evidence type="ECO:0000313" key="3">
    <source>
        <dbReference type="EMBL" id="PWZ29041.1"/>
    </source>
</evidence>
<evidence type="ECO:0000259" key="2">
    <source>
        <dbReference type="Pfam" id="PF02797"/>
    </source>
</evidence>
<dbReference type="InterPro" id="IPR012328">
    <property type="entry name" value="Chalcone/stilbene_synt_C"/>
</dbReference>
<dbReference type="ExpressionAtlas" id="A0A3L6F9N4">
    <property type="expression patterns" value="baseline"/>
</dbReference>
<evidence type="ECO:0000256" key="1">
    <source>
        <dbReference type="ARBA" id="ARBA00005531"/>
    </source>
</evidence>
<dbReference type="AlphaFoldDB" id="A0A3L6F9N4"/>
<dbReference type="Gene3D" id="3.40.47.10">
    <property type="match status" value="2"/>
</dbReference>
<dbReference type="FunFam" id="3.40.47.10:FF:000014">
    <property type="entry name" value="Chalcone synthase 1"/>
    <property type="match status" value="1"/>
</dbReference>
<dbReference type="InterPro" id="IPR011141">
    <property type="entry name" value="Polyketide_synthase_type-III"/>
</dbReference>
<dbReference type="PANTHER" id="PTHR11877">
    <property type="entry name" value="HYDROXYMETHYLGLUTARYL-COA SYNTHASE"/>
    <property type="match status" value="1"/>
</dbReference>
<comment type="caution">
    <text evidence="3">The sequence shown here is derived from an EMBL/GenBank/DDBJ whole genome shotgun (WGS) entry which is preliminary data.</text>
</comment>
<organism evidence="3 4">
    <name type="scientific">Zea mays</name>
    <name type="common">Maize</name>
    <dbReference type="NCBI Taxonomy" id="4577"/>
    <lineage>
        <taxon>Eukaryota</taxon>
        <taxon>Viridiplantae</taxon>
        <taxon>Streptophyta</taxon>
        <taxon>Embryophyta</taxon>
        <taxon>Tracheophyta</taxon>
        <taxon>Spermatophyta</taxon>
        <taxon>Magnoliopsida</taxon>
        <taxon>Liliopsida</taxon>
        <taxon>Poales</taxon>
        <taxon>Poaceae</taxon>
        <taxon>PACMAD clade</taxon>
        <taxon>Panicoideae</taxon>
        <taxon>Andropogonodae</taxon>
        <taxon>Andropogoneae</taxon>
        <taxon>Tripsacinae</taxon>
        <taxon>Zea</taxon>
    </lineage>
</organism>
<gene>
    <name evidence="3" type="primary">CHS3</name>
    <name evidence="3" type="ORF">Zm00014a_025802</name>
</gene>
<accession>A0A3L6F9N4</accession>
<dbReference type="Pfam" id="PF02797">
    <property type="entry name" value="Chal_sti_synt_C"/>
    <property type="match status" value="1"/>
</dbReference>
<evidence type="ECO:0000313" key="4">
    <source>
        <dbReference type="Proteomes" id="UP000251960"/>
    </source>
</evidence>
<dbReference type="EMBL" id="NCVQ01000005">
    <property type="protein sequence ID" value="PWZ29041.1"/>
    <property type="molecule type" value="Genomic_DNA"/>
</dbReference>
<protein>
    <submittedName>
        <fullName evidence="3">Chalcone synthase 3</fullName>
    </submittedName>
</protein>
<feature type="domain" description="Chalcone/stilbene synthase C-terminal" evidence="2">
    <location>
        <begin position="48"/>
        <end position="196"/>
    </location>
</feature>
<dbReference type="PANTHER" id="PTHR11877:SF101">
    <property type="entry name" value="BISDEMETHOXYCURCUMIN SYNTHASE"/>
    <property type="match status" value="1"/>
</dbReference>
<dbReference type="Proteomes" id="UP000251960">
    <property type="component" value="Chromosome 4"/>
</dbReference>
<proteinExistence type="inferred from homology"/>
<dbReference type="SUPFAM" id="SSF53901">
    <property type="entry name" value="Thiolase-like"/>
    <property type="match status" value="2"/>
</dbReference>